<dbReference type="PaxDb" id="3847-GLYMA01G24601.1"/>
<sequence length="161" mass="18171">MDRIHYLLMSVLFFSNCHTDPAISAASSSHHNHRNMPVRVLENTAAPSSQVSGANSGRSSCQSCSLLGVGQPEISNSDLIETIELENLLINACITMHSAEARKESRGAHAREDFTKRDDEKWMKHTLGYWDNEKVRLDYRPVHMNTLDDEVESFPPKARVY</sequence>
<dbReference type="AlphaFoldDB" id="K7K2Y6"/>
<keyword evidence="3" id="KW-0732">Signal</keyword>
<protein>
    <recommendedName>
        <fullName evidence="4">Fumarate reductase/succinate dehydrogenase flavoprotein-like C-terminal domain-containing protein</fullName>
    </recommendedName>
</protein>
<dbReference type="PANTHER" id="PTHR11632">
    <property type="entry name" value="SUCCINATE DEHYDROGENASE 2 FLAVOPROTEIN SUBUNIT"/>
    <property type="match status" value="1"/>
</dbReference>
<name>K7K2Y6_SOYBN</name>
<dbReference type="STRING" id="3847.K7K2Y6"/>
<evidence type="ECO:0000313" key="6">
    <source>
        <dbReference type="EnsemblPlants" id="KRH75678"/>
    </source>
</evidence>
<dbReference type="GO" id="GO:0006099">
    <property type="term" value="P:tricarboxylic acid cycle"/>
    <property type="evidence" value="ECO:0007669"/>
    <property type="project" value="UniProtKB-KW"/>
</dbReference>
<feature type="signal peptide" evidence="3">
    <location>
        <begin position="1"/>
        <end position="19"/>
    </location>
</feature>
<evidence type="ECO:0000313" key="7">
    <source>
        <dbReference type="Proteomes" id="UP000008827"/>
    </source>
</evidence>
<dbReference type="RefSeq" id="XP_006573312.2">
    <property type="nucleotide sequence ID" value="XM_006573249.4"/>
</dbReference>
<dbReference type="ExpressionAtlas" id="K7K2Y6">
    <property type="expression patterns" value="baseline and differential"/>
</dbReference>
<dbReference type="EMBL" id="CM000834">
    <property type="protein sequence ID" value="KRH75678.1"/>
    <property type="molecule type" value="Genomic_DNA"/>
</dbReference>
<dbReference type="InterPro" id="IPR030664">
    <property type="entry name" value="SdhA/FrdA/AprA"/>
</dbReference>
<dbReference type="Pfam" id="PF02910">
    <property type="entry name" value="Succ_DH_flav_C"/>
    <property type="match status" value="1"/>
</dbReference>
<dbReference type="InterPro" id="IPR037099">
    <property type="entry name" value="Fum_R/Succ_DH_flav-like_C_sf"/>
</dbReference>
<proteinExistence type="predicted"/>
<dbReference type="Gene3D" id="4.10.80.40">
    <property type="entry name" value="succinate dehydrogenase protein domain"/>
    <property type="match status" value="1"/>
</dbReference>
<dbReference type="SUPFAM" id="SSF46977">
    <property type="entry name" value="Succinate dehydrogenase/fumarate reductase flavoprotein C-terminal domain"/>
    <property type="match status" value="1"/>
</dbReference>
<feature type="chain" id="PRO_5014580533" description="Fumarate reductase/succinate dehydrogenase flavoprotein-like C-terminal domain-containing protein" evidence="3">
    <location>
        <begin position="20"/>
        <end position="161"/>
    </location>
</feature>
<evidence type="ECO:0000256" key="2">
    <source>
        <dbReference type="ARBA" id="ARBA00022532"/>
    </source>
</evidence>
<gene>
    <name evidence="6" type="primary">LOC100800175</name>
    <name evidence="5" type="ORF">GLYMA_01G100600</name>
</gene>
<dbReference type="eggNOG" id="KOG2403">
    <property type="taxonomic scope" value="Eukaryota"/>
</dbReference>
<organism evidence="5">
    <name type="scientific">Glycine max</name>
    <name type="common">Soybean</name>
    <name type="synonym">Glycine hispida</name>
    <dbReference type="NCBI Taxonomy" id="3847"/>
    <lineage>
        <taxon>Eukaryota</taxon>
        <taxon>Viridiplantae</taxon>
        <taxon>Streptophyta</taxon>
        <taxon>Embryophyta</taxon>
        <taxon>Tracheophyta</taxon>
        <taxon>Spermatophyta</taxon>
        <taxon>Magnoliopsida</taxon>
        <taxon>eudicotyledons</taxon>
        <taxon>Gunneridae</taxon>
        <taxon>Pentapetalae</taxon>
        <taxon>rosids</taxon>
        <taxon>fabids</taxon>
        <taxon>Fabales</taxon>
        <taxon>Fabaceae</taxon>
        <taxon>Papilionoideae</taxon>
        <taxon>50 kb inversion clade</taxon>
        <taxon>NPAAA clade</taxon>
        <taxon>indigoferoid/millettioid clade</taxon>
        <taxon>Phaseoleae</taxon>
        <taxon>Glycine</taxon>
        <taxon>Glycine subgen. Soja</taxon>
    </lineage>
</organism>
<feature type="domain" description="Fumarate reductase/succinate dehydrogenase flavoprotein-like C-terminal" evidence="4">
    <location>
        <begin position="72"/>
        <end position="161"/>
    </location>
</feature>
<evidence type="ECO:0000259" key="4">
    <source>
        <dbReference type="Pfam" id="PF02910"/>
    </source>
</evidence>
<dbReference type="SMR" id="K7K2Y6"/>
<dbReference type="EnsemblPlants" id="KRH75678">
    <property type="protein sequence ID" value="KRH75678"/>
    <property type="gene ID" value="GLYMA_01G100600"/>
</dbReference>
<dbReference type="GO" id="GO:0016491">
    <property type="term" value="F:oxidoreductase activity"/>
    <property type="evidence" value="ECO:0007669"/>
    <property type="project" value="InterPro"/>
</dbReference>
<reference evidence="5 6" key="1">
    <citation type="journal article" date="2010" name="Nature">
        <title>Genome sequence of the palaeopolyploid soybean.</title>
        <authorList>
            <person name="Schmutz J."/>
            <person name="Cannon S.B."/>
            <person name="Schlueter J."/>
            <person name="Ma J."/>
            <person name="Mitros T."/>
            <person name="Nelson W."/>
            <person name="Hyten D.L."/>
            <person name="Song Q."/>
            <person name="Thelen J.J."/>
            <person name="Cheng J."/>
            <person name="Xu D."/>
            <person name="Hellsten U."/>
            <person name="May G.D."/>
            <person name="Yu Y."/>
            <person name="Sakurai T."/>
            <person name="Umezawa T."/>
            <person name="Bhattacharyya M.K."/>
            <person name="Sandhu D."/>
            <person name="Valliyodan B."/>
            <person name="Lindquist E."/>
            <person name="Peto M."/>
            <person name="Grant D."/>
            <person name="Shu S."/>
            <person name="Goodstein D."/>
            <person name="Barry K."/>
            <person name="Futrell-Griggs M."/>
            <person name="Abernathy B."/>
            <person name="Du J."/>
            <person name="Tian Z."/>
            <person name="Zhu L."/>
            <person name="Gill N."/>
            <person name="Joshi T."/>
            <person name="Libault M."/>
            <person name="Sethuraman A."/>
            <person name="Zhang X.-C."/>
            <person name="Shinozaki K."/>
            <person name="Nguyen H.T."/>
            <person name="Wing R.A."/>
            <person name="Cregan P."/>
            <person name="Specht J."/>
            <person name="Grimwood J."/>
            <person name="Rokhsar D."/>
            <person name="Stacey G."/>
            <person name="Shoemaker R.C."/>
            <person name="Jackson S.A."/>
        </authorList>
    </citation>
    <scope>NUCLEOTIDE SEQUENCE [LARGE SCALE GENOMIC DNA]</scope>
    <source>
        <strain evidence="6">cv. Williams 82</strain>
        <tissue evidence="5">Callus</tissue>
    </source>
</reference>
<dbReference type="Proteomes" id="UP000008827">
    <property type="component" value="Chromosome 1"/>
</dbReference>
<keyword evidence="7" id="KW-1185">Reference proteome</keyword>
<dbReference type="GeneID" id="100800175"/>
<dbReference type="OrthoDB" id="1904768at2759"/>
<keyword evidence="2" id="KW-0816">Tricarboxylic acid cycle</keyword>
<comment type="pathway">
    <text evidence="1">Carbohydrate metabolism; tricarboxylic acid cycle.</text>
</comment>
<dbReference type="PANTHER" id="PTHR11632:SF51">
    <property type="entry name" value="SUCCINATE DEHYDROGENASE [UBIQUINONE] FLAVOPROTEIN SUBUNIT, MITOCHONDRIAL"/>
    <property type="match status" value="1"/>
</dbReference>
<evidence type="ECO:0000256" key="3">
    <source>
        <dbReference type="SAM" id="SignalP"/>
    </source>
</evidence>
<dbReference type="KEGG" id="gmx:100800175"/>
<dbReference type="Gene3D" id="1.20.58.100">
    <property type="entry name" value="Fumarate reductase/succinate dehydrogenase flavoprotein-like, C-terminal domain"/>
    <property type="match status" value="1"/>
</dbReference>
<reference evidence="6" key="2">
    <citation type="submission" date="2018-02" db="UniProtKB">
        <authorList>
            <consortium name="EnsemblPlants"/>
        </authorList>
    </citation>
    <scope>IDENTIFICATION</scope>
    <source>
        <strain evidence="6">Williams 82</strain>
    </source>
</reference>
<accession>K7K2Y6</accession>
<dbReference type="HOGENOM" id="CLU_147686_0_0_1"/>
<evidence type="ECO:0000256" key="1">
    <source>
        <dbReference type="ARBA" id="ARBA00005163"/>
    </source>
</evidence>
<dbReference type="InterPro" id="IPR015939">
    <property type="entry name" value="Fum_Rdtase/Succ_DH_flav-like_C"/>
</dbReference>
<dbReference type="Gramene" id="KRH75678">
    <property type="protein sequence ID" value="KRH75678"/>
    <property type="gene ID" value="GLYMA_01G100600"/>
</dbReference>
<dbReference type="FunFam" id="4.10.80.40:FF:000002">
    <property type="entry name" value="Succinate dehydrogenase [ubiquinone] flavoprotein subunit, mitochondrial"/>
    <property type="match status" value="1"/>
</dbReference>
<reference evidence="5" key="3">
    <citation type="submission" date="2018-07" db="EMBL/GenBank/DDBJ databases">
        <title>WGS assembly of Glycine max.</title>
        <authorList>
            <person name="Schmutz J."/>
            <person name="Cannon S."/>
            <person name="Schlueter J."/>
            <person name="Ma J."/>
            <person name="Mitros T."/>
            <person name="Nelson W."/>
            <person name="Hyten D."/>
            <person name="Song Q."/>
            <person name="Thelen J."/>
            <person name="Cheng J."/>
            <person name="Xu D."/>
            <person name="Hellsten U."/>
            <person name="May G."/>
            <person name="Yu Y."/>
            <person name="Sakurai T."/>
            <person name="Umezawa T."/>
            <person name="Bhattacharyya M."/>
            <person name="Sandhu D."/>
            <person name="Valliyodan B."/>
            <person name="Lindquist E."/>
            <person name="Peto M."/>
            <person name="Grant D."/>
            <person name="Shu S."/>
            <person name="Goodstein D."/>
            <person name="Barry K."/>
            <person name="Futrell-Griggs M."/>
            <person name="Abernathy B."/>
            <person name="Du J."/>
            <person name="Tian Z."/>
            <person name="Zhu L."/>
            <person name="Gill N."/>
            <person name="Joshi T."/>
            <person name="Libault M."/>
            <person name="Sethuraman A."/>
            <person name="Zhang X."/>
            <person name="Shinozaki K."/>
            <person name="Nguyen H."/>
            <person name="Wing R."/>
            <person name="Cregan P."/>
            <person name="Specht J."/>
            <person name="Grimwood J."/>
            <person name="Rokhsar D."/>
            <person name="Stacey G."/>
            <person name="Shoemaker R."/>
            <person name="Jackson S."/>
        </authorList>
    </citation>
    <scope>NUCLEOTIDE SEQUENCE</scope>
    <source>
        <tissue evidence="5">Callus</tissue>
    </source>
</reference>
<evidence type="ECO:0000313" key="5">
    <source>
        <dbReference type="EMBL" id="KRH75678.1"/>
    </source>
</evidence>